<dbReference type="PROSITE" id="PS50093">
    <property type="entry name" value="PKD"/>
    <property type="match status" value="2"/>
</dbReference>
<dbReference type="InterPro" id="IPR023828">
    <property type="entry name" value="Peptidase_S8_Ser-AS"/>
</dbReference>
<evidence type="ECO:0000256" key="3">
    <source>
        <dbReference type="ARBA" id="ARBA00022825"/>
    </source>
</evidence>
<dbReference type="InterPro" id="IPR026444">
    <property type="entry name" value="Secre_tail"/>
</dbReference>
<evidence type="ECO:0000256" key="4">
    <source>
        <dbReference type="SAM" id="MobiDB-lite"/>
    </source>
</evidence>
<evidence type="ECO:0000256" key="1">
    <source>
        <dbReference type="ARBA" id="ARBA00022670"/>
    </source>
</evidence>
<dbReference type="InterPro" id="IPR000601">
    <property type="entry name" value="PKD_dom"/>
</dbReference>
<dbReference type="Proteomes" id="UP000194873">
    <property type="component" value="Unassembled WGS sequence"/>
</dbReference>
<dbReference type="CDD" id="cd05562">
    <property type="entry name" value="Peptidases_S53_like"/>
    <property type="match status" value="1"/>
</dbReference>
<dbReference type="InterPro" id="IPR022409">
    <property type="entry name" value="PKD/Chitinase_dom"/>
</dbReference>
<dbReference type="NCBIfam" id="TIGR04183">
    <property type="entry name" value="Por_Secre_tail"/>
    <property type="match status" value="1"/>
</dbReference>
<reference evidence="6 7" key="1">
    <citation type="submission" date="2017-01" db="EMBL/GenBank/DDBJ databases">
        <title>A new Hymenobacter.</title>
        <authorList>
            <person name="Liang Y."/>
            <person name="Feng F."/>
        </authorList>
    </citation>
    <scope>NUCLEOTIDE SEQUENCE [LARGE SCALE GENOMIC DNA]</scope>
    <source>
        <strain evidence="6">MIMBbqt21</strain>
    </source>
</reference>
<dbReference type="InterPro" id="IPR036852">
    <property type="entry name" value="Peptidase_S8/S53_dom_sf"/>
</dbReference>
<evidence type="ECO:0000256" key="2">
    <source>
        <dbReference type="ARBA" id="ARBA00022801"/>
    </source>
</evidence>
<accession>A0A243WBZ6</accession>
<evidence type="ECO:0000259" key="5">
    <source>
        <dbReference type="PROSITE" id="PS50093"/>
    </source>
</evidence>
<feature type="domain" description="PKD" evidence="5">
    <location>
        <begin position="897"/>
        <end position="962"/>
    </location>
</feature>
<dbReference type="Gene3D" id="2.60.120.200">
    <property type="match status" value="1"/>
</dbReference>
<dbReference type="InterPro" id="IPR000209">
    <property type="entry name" value="Peptidase_S8/S53_dom"/>
</dbReference>
<dbReference type="SMART" id="SM00089">
    <property type="entry name" value="PKD"/>
    <property type="match status" value="2"/>
</dbReference>
<comment type="caution">
    <text evidence="6">The sequence shown here is derived from an EMBL/GenBank/DDBJ whole genome shotgun (WGS) entry which is preliminary data.</text>
</comment>
<dbReference type="AlphaFoldDB" id="A0A243WBZ6"/>
<feature type="region of interest" description="Disordered" evidence="4">
    <location>
        <begin position="465"/>
        <end position="491"/>
    </location>
</feature>
<sequence length="1232" mass="129595">MLTLFSAPLLAQTGGAAKGDNPLLQRSKVTAAAPDLILKRPDPNSRISGSLQQLYAQWQNAGASRGAATSMQTAFSQLNIDDEAQSVMVRITAQDVAALRPLLAARGFKVISDQSKLHFIEGLLPLSQLAPGKAGVSALASNGLLGIKSVSRPMNYVGRIQNQADYILESNRVRAALPTGYSGTGQRIGVMSDSYNALGGAPAGVASGDLPANVQVLQDYAAGSDEGRAMLELVHDVAPGAGLAFSSVFVSEADFAQQIRNLANPSIGNCKVLVDDIFYFEEPMFQDGVIAQAIEEVTAQGAVYFSSAGNNADYAAEYTSPVFTAGTNTTAYLNFNPTGVADTRQRFSIPSGARMPLVLQWSDPFYTTNGVKTDLDMFLLNAAGDTVARSTDANITNQTPSELIVYTNSTTSTAFDLVIRRRAGTADPARIKYVVLNNGGSAAPAEYWTRAGAIVGHTAALSAGSTAATSSGNRRTPEPFTSKGSPTFLFAPNGTPLPTPVTRPKPDLAATDGSSNTFFGSLTPDPKDGYLFFGTSAAAPNAAAVAALLRQARPSLTPAQVIAQLKATALDINTPGFDDLTGAGLINAYRAIFGNPTVAATPLLEAFDNTGLAQYWELTDRVAARTLVRSDFNPSSAPGQLVLDNVFPYYGTLNGIATGTGTNEATLHLNLATAPAGGFVLTFRQKKFAGETDEQMPATFTGTSATDGVAISVDGTNWYRLVDLTGTAATTTYQTVTVNLTQAAQAAGLTLAADTRIRFQRYGRGQVDSYASTRLGGRAFDDILVSGPTATAAPVPLFTASVTTTEVCPGTTVQFQNTSLFDATSFLWTFPGGTPSSSTLPNPTVTYPTAGSYAVTLRATNANGTATRTVQGVVNISAARPVADFTFRQTPICPGGSIKFTSAPTTCTQTYLWSFPGGTPSSSTVPNPTVTFAAAGTYTVSLTTTNANGSTTKTGTVRVQAPAPVPFAETFSSGIPSSWTVLNPDNGLTWSSATNVVRKDGTRGGAVFMPFYDYATTGRKDSLQTPVLNLSTQARAGLHFDIAYAPVDNTYNDSLSVDVYAACTTTRLGRVYLKSVRTGLATTAAQTTKFVPSAASQWRQENADLSPYANQPIYLRFVSYNQYGNDLYLSNVRVDNIVLATGKAVAESSALQVYPNPVRGGAQLTLQLPAIKGAASVQLVDGLGRRTWQTQVELNSTTTTTYTLSSAQSAGVYMLLCRTADGKLFSRRVVVE</sequence>
<keyword evidence="1" id="KW-0645">Protease</keyword>
<dbReference type="InterPro" id="IPR013783">
    <property type="entry name" value="Ig-like_fold"/>
</dbReference>
<dbReference type="Pfam" id="PF18911">
    <property type="entry name" value="PKD_4"/>
    <property type="match status" value="1"/>
</dbReference>
<evidence type="ECO:0000313" key="7">
    <source>
        <dbReference type="Proteomes" id="UP000194873"/>
    </source>
</evidence>
<dbReference type="GO" id="GO:0004252">
    <property type="term" value="F:serine-type endopeptidase activity"/>
    <property type="evidence" value="ECO:0007669"/>
    <property type="project" value="InterPro"/>
</dbReference>
<dbReference type="InterPro" id="IPR034075">
    <property type="entry name" value="Glr3161-like_dom"/>
</dbReference>
<keyword evidence="2" id="KW-0378">Hydrolase</keyword>
<feature type="domain" description="PKD" evidence="5">
    <location>
        <begin position="796"/>
        <end position="881"/>
    </location>
</feature>
<proteinExistence type="predicted"/>
<gene>
    <name evidence="6" type="ORF">BXP70_16535</name>
</gene>
<dbReference type="SUPFAM" id="SSF49299">
    <property type="entry name" value="PKD domain"/>
    <property type="match status" value="2"/>
</dbReference>
<dbReference type="NCBIfam" id="NF038128">
    <property type="entry name" value="choice_anch_J"/>
    <property type="match status" value="1"/>
</dbReference>
<dbReference type="Gene3D" id="3.40.50.200">
    <property type="entry name" value="Peptidase S8/S53 domain"/>
    <property type="match status" value="2"/>
</dbReference>
<dbReference type="SUPFAM" id="SSF52743">
    <property type="entry name" value="Subtilisin-like"/>
    <property type="match status" value="1"/>
</dbReference>
<dbReference type="GO" id="GO:0006508">
    <property type="term" value="P:proteolysis"/>
    <property type="evidence" value="ECO:0007669"/>
    <property type="project" value="UniProtKB-KW"/>
</dbReference>
<organism evidence="6 7">
    <name type="scientific">Hymenobacter crusticola</name>
    <dbReference type="NCBI Taxonomy" id="1770526"/>
    <lineage>
        <taxon>Bacteria</taxon>
        <taxon>Pseudomonadati</taxon>
        <taxon>Bacteroidota</taxon>
        <taxon>Cytophagia</taxon>
        <taxon>Cytophagales</taxon>
        <taxon>Hymenobacteraceae</taxon>
        <taxon>Hymenobacter</taxon>
    </lineage>
</organism>
<keyword evidence="7" id="KW-1185">Reference proteome</keyword>
<dbReference type="CDD" id="cd00146">
    <property type="entry name" value="PKD"/>
    <property type="match status" value="2"/>
</dbReference>
<dbReference type="EMBL" id="MTSE01000008">
    <property type="protein sequence ID" value="OUJ72906.1"/>
    <property type="molecule type" value="Genomic_DNA"/>
</dbReference>
<dbReference type="Pfam" id="PF00082">
    <property type="entry name" value="Peptidase_S8"/>
    <property type="match status" value="1"/>
</dbReference>
<keyword evidence="3" id="KW-0720">Serine protease</keyword>
<dbReference type="PROSITE" id="PS00138">
    <property type="entry name" value="SUBTILASE_SER"/>
    <property type="match status" value="1"/>
</dbReference>
<dbReference type="InterPro" id="IPR035986">
    <property type="entry name" value="PKD_dom_sf"/>
</dbReference>
<dbReference type="Pfam" id="PF00801">
    <property type="entry name" value="PKD"/>
    <property type="match status" value="1"/>
</dbReference>
<name>A0A243WBZ6_9BACT</name>
<protein>
    <recommendedName>
        <fullName evidence="5">PKD domain-containing protein</fullName>
    </recommendedName>
</protein>
<dbReference type="Gene3D" id="2.60.40.10">
    <property type="entry name" value="Immunoglobulins"/>
    <property type="match status" value="2"/>
</dbReference>
<evidence type="ECO:0000313" key="6">
    <source>
        <dbReference type="EMBL" id="OUJ72906.1"/>
    </source>
</evidence>